<keyword evidence="4 6" id="KW-1133">Transmembrane helix</keyword>
<evidence type="ECO:0000313" key="7">
    <source>
        <dbReference type="EMBL" id="GAI30169.1"/>
    </source>
</evidence>
<dbReference type="InterPro" id="IPR002549">
    <property type="entry name" value="AI-2E-like"/>
</dbReference>
<keyword evidence="5 6" id="KW-0472">Membrane</keyword>
<name>X1PGZ7_9ZZZZ</name>
<dbReference type="AlphaFoldDB" id="X1PGZ7"/>
<feature type="non-terminal residue" evidence="7">
    <location>
        <position position="149"/>
    </location>
</feature>
<gene>
    <name evidence="7" type="ORF">S06H3_26603</name>
</gene>
<feature type="transmembrane region" description="Helical" evidence="6">
    <location>
        <begin position="35"/>
        <end position="57"/>
    </location>
</feature>
<comment type="subcellular location">
    <subcellularLocation>
        <location evidence="1">Membrane</location>
        <topology evidence="1">Multi-pass membrane protein</topology>
    </subcellularLocation>
</comment>
<accession>X1PGZ7</accession>
<evidence type="ECO:0000256" key="5">
    <source>
        <dbReference type="ARBA" id="ARBA00023136"/>
    </source>
</evidence>
<evidence type="ECO:0000256" key="3">
    <source>
        <dbReference type="ARBA" id="ARBA00022692"/>
    </source>
</evidence>
<keyword evidence="3 6" id="KW-0812">Transmembrane</keyword>
<dbReference type="Pfam" id="PF01594">
    <property type="entry name" value="AI-2E_transport"/>
    <property type="match status" value="1"/>
</dbReference>
<organism evidence="7">
    <name type="scientific">marine sediment metagenome</name>
    <dbReference type="NCBI Taxonomy" id="412755"/>
    <lineage>
        <taxon>unclassified sequences</taxon>
        <taxon>metagenomes</taxon>
        <taxon>ecological metagenomes</taxon>
    </lineage>
</organism>
<evidence type="ECO:0000256" key="2">
    <source>
        <dbReference type="ARBA" id="ARBA00009773"/>
    </source>
</evidence>
<evidence type="ECO:0008006" key="8">
    <source>
        <dbReference type="Google" id="ProtNLM"/>
    </source>
</evidence>
<proteinExistence type="inferred from homology"/>
<dbReference type="PANTHER" id="PTHR21716:SF4">
    <property type="entry name" value="TRANSMEMBRANE PROTEIN 245"/>
    <property type="match status" value="1"/>
</dbReference>
<evidence type="ECO:0000256" key="1">
    <source>
        <dbReference type="ARBA" id="ARBA00004141"/>
    </source>
</evidence>
<dbReference type="PANTHER" id="PTHR21716">
    <property type="entry name" value="TRANSMEMBRANE PROTEIN"/>
    <property type="match status" value="1"/>
</dbReference>
<feature type="transmembrane region" description="Helical" evidence="6">
    <location>
        <begin position="90"/>
        <end position="110"/>
    </location>
</feature>
<dbReference type="EMBL" id="BARV01015391">
    <property type="protein sequence ID" value="GAI30169.1"/>
    <property type="molecule type" value="Genomic_DNA"/>
</dbReference>
<protein>
    <recommendedName>
        <fullName evidence="8">AI-2E family transporter</fullName>
    </recommendedName>
</protein>
<feature type="transmembrane region" description="Helical" evidence="6">
    <location>
        <begin position="64"/>
        <end position="84"/>
    </location>
</feature>
<sequence>MRDADLFLKYVKTLSPFSQSLERELAKKFKGITKAVIYGFVVVGILQGVLTGVGLFIFRVPNALLLTVLAVLGAIIPVLGAWIVWLPAAIYLFLTGHVVLGIGLALYGALFISWIDNIIRPYIVARKTKISSAIVLIGMIGGLIVFGIL</sequence>
<reference evidence="7" key="1">
    <citation type="journal article" date="2014" name="Front. Microbiol.">
        <title>High frequency of phylogenetically diverse reductive dehalogenase-homologous genes in deep subseafloor sedimentary metagenomes.</title>
        <authorList>
            <person name="Kawai M."/>
            <person name="Futagami T."/>
            <person name="Toyoda A."/>
            <person name="Takaki Y."/>
            <person name="Nishi S."/>
            <person name="Hori S."/>
            <person name="Arai W."/>
            <person name="Tsubouchi T."/>
            <person name="Morono Y."/>
            <person name="Uchiyama I."/>
            <person name="Ito T."/>
            <person name="Fujiyama A."/>
            <person name="Inagaki F."/>
            <person name="Takami H."/>
        </authorList>
    </citation>
    <scope>NUCLEOTIDE SEQUENCE</scope>
    <source>
        <strain evidence="7">Expedition CK06-06</strain>
    </source>
</reference>
<feature type="transmembrane region" description="Helical" evidence="6">
    <location>
        <begin position="130"/>
        <end position="148"/>
    </location>
</feature>
<dbReference type="GO" id="GO:0016020">
    <property type="term" value="C:membrane"/>
    <property type="evidence" value="ECO:0007669"/>
    <property type="project" value="UniProtKB-SubCell"/>
</dbReference>
<comment type="similarity">
    <text evidence="2">Belongs to the autoinducer-2 exporter (AI-2E) (TC 2.A.86) family.</text>
</comment>
<evidence type="ECO:0000256" key="6">
    <source>
        <dbReference type="SAM" id="Phobius"/>
    </source>
</evidence>
<comment type="caution">
    <text evidence="7">The sequence shown here is derived from an EMBL/GenBank/DDBJ whole genome shotgun (WGS) entry which is preliminary data.</text>
</comment>
<evidence type="ECO:0000256" key="4">
    <source>
        <dbReference type="ARBA" id="ARBA00022989"/>
    </source>
</evidence>